<dbReference type="GO" id="GO:0046872">
    <property type="term" value="F:metal ion binding"/>
    <property type="evidence" value="ECO:0007669"/>
    <property type="project" value="UniProtKB-KW"/>
</dbReference>
<protein>
    <recommendedName>
        <fullName evidence="3">adenylate cyclase</fullName>
        <ecNumber evidence="3">4.6.1.1</ecNumber>
    </recommendedName>
</protein>
<keyword evidence="7" id="KW-0067">ATP-binding</keyword>
<organism evidence="15">
    <name type="scientific">Timema monikensis</name>
    <dbReference type="NCBI Taxonomy" id="170555"/>
    <lineage>
        <taxon>Eukaryota</taxon>
        <taxon>Metazoa</taxon>
        <taxon>Ecdysozoa</taxon>
        <taxon>Arthropoda</taxon>
        <taxon>Hexapoda</taxon>
        <taxon>Insecta</taxon>
        <taxon>Pterygota</taxon>
        <taxon>Neoptera</taxon>
        <taxon>Polyneoptera</taxon>
        <taxon>Phasmatodea</taxon>
        <taxon>Timematodea</taxon>
        <taxon>Timematoidea</taxon>
        <taxon>Timematidae</taxon>
        <taxon>Timema</taxon>
    </lineage>
</organism>
<dbReference type="CDD" id="cd07302">
    <property type="entry name" value="CHD"/>
    <property type="match status" value="1"/>
</dbReference>
<reference evidence="15" key="1">
    <citation type="submission" date="2020-11" db="EMBL/GenBank/DDBJ databases">
        <authorList>
            <person name="Tran Van P."/>
        </authorList>
    </citation>
    <scope>NUCLEOTIDE SEQUENCE</scope>
</reference>
<dbReference type="GO" id="GO:0004016">
    <property type="term" value="F:adenylate cyclase activity"/>
    <property type="evidence" value="ECO:0007669"/>
    <property type="project" value="UniProtKB-EC"/>
</dbReference>
<keyword evidence="6" id="KW-0547">Nucleotide-binding</keyword>
<evidence type="ECO:0000256" key="2">
    <source>
        <dbReference type="ARBA" id="ARBA00004141"/>
    </source>
</evidence>
<evidence type="ECO:0000259" key="14">
    <source>
        <dbReference type="PROSITE" id="PS50125"/>
    </source>
</evidence>
<name>A0A7R9ECN2_9NEOP</name>
<keyword evidence="10 13" id="KW-0472">Membrane</keyword>
<dbReference type="GO" id="GO:0035556">
    <property type="term" value="P:intracellular signal transduction"/>
    <property type="evidence" value="ECO:0007669"/>
    <property type="project" value="InterPro"/>
</dbReference>
<keyword evidence="5" id="KW-0479">Metal-binding</keyword>
<dbReference type="EMBL" id="OB795055">
    <property type="protein sequence ID" value="CAD7431597.1"/>
    <property type="molecule type" value="Genomic_DNA"/>
</dbReference>
<comment type="subcellular location">
    <subcellularLocation>
        <location evidence="2">Membrane</location>
        <topology evidence="2">Multi-pass membrane protein</topology>
    </subcellularLocation>
</comment>
<dbReference type="GO" id="GO:0005524">
    <property type="term" value="F:ATP binding"/>
    <property type="evidence" value="ECO:0007669"/>
    <property type="project" value="UniProtKB-KW"/>
</dbReference>
<dbReference type="InterPro" id="IPR001054">
    <property type="entry name" value="A/G_cyclase"/>
</dbReference>
<feature type="region of interest" description="Disordered" evidence="12">
    <location>
        <begin position="1"/>
        <end position="32"/>
    </location>
</feature>
<dbReference type="GO" id="GO:0005886">
    <property type="term" value="C:plasma membrane"/>
    <property type="evidence" value="ECO:0007669"/>
    <property type="project" value="TreeGrafter"/>
</dbReference>
<dbReference type="SUPFAM" id="SSF55073">
    <property type="entry name" value="Nucleotide cyclase"/>
    <property type="match status" value="1"/>
</dbReference>
<evidence type="ECO:0000313" key="15">
    <source>
        <dbReference type="EMBL" id="CAD7431597.1"/>
    </source>
</evidence>
<comment type="catalytic activity">
    <reaction evidence="1">
        <text>ATP = 3',5'-cyclic AMP + diphosphate</text>
        <dbReference type="Rhea" id="RHEA:15389"/>
        <dbReference type="ChEBI" id="CHEBI:30616"/>
        <dbReference type="ChEBI" id="CHEBI:33019"/>
        <dbReference type="ChEBI" id="CHEBI:58165"/>
        <dbReference type="EC" id="4.6.1.1"/>
    </reaction>
</comment>
<keyword evidence="9 13" id="KW-1133">Transmembrane helix</keyword>
<accession>A0A7R9ECN2</accession>
<feature type="transmembrane region" description="Helical" evidence="13">
    <location>
        <begin position="103"/>
        <end position="123"/>
    </location>
</feature>
<evidence type="ECO:0000256" key="11">
    <source>
        <dbReference type="ARBA" id="ARBA00023239"/>
    </source>
</evidence>
<evidence type="ECO:0000256" key="7">
    <source>
        <dbReference type="ARBA" id="ARBA00022840"/>
    </source>
</evidence>
<dbReference type="PANTHER" id="PTHR45627">
    <property type="entry name" value="ADENYLATE CYCLASE TYPE 1"/>
    <property type="match status" value="1"/>
</dbReference>
<dbReference type="GO" id="GO:0007189">
    <property type="term" value="P:adenylate cyclase-activating G protein-coupled receptor signaling pathway"/>
    <property type="evidence" value="ECO:0007669"/>
    <property type="project" value="TreeGrafter"/>
</dbReference>
<dbReference type="PANTHER" id="PTHR45627:SF8">
    <property type="entry name" value="ADENYLATE CYCLASE TYPE 9"/>
    <property type="match status" value="1"/>
</dbReference>
<sequence>MTIGTSSGRYEQRLGSSVSFSRSRGPSQQVDDEEDIQFSAAPYIQTYLAHNSRLAGCCGTFLPIPFERAAPRSWWDPRFDSDILEGQYRHSVFPQFRLRFQYALLYILTVSLSWFVYFVTTGLQGKTNHWIAITITFSSLFLFTGCVLVFTCTDFYRHHPRGFSASVAIVMTLLSLALIIFDPTLGHPADITPVGQFSLCVEILLLIYTVIPLPLYLAVSICSVYSIAFEVLTAYLNTGVQTHDSTGDYGFAIRALLQLCVHLIGFHILIMTKVRMRGTFMKVGQSLLVRRQLEMEQQMKQTMIHSVMPPKVAAWLMSETGGWGDDEIGRDTLKSKRGSTPGGNDVRSLFRPFNMHHMENVSILFADIVGFTKMSSNKTAEELVGILNDLFERFDDLCAINGCEKISTLGDCYYCVAGCPEPKLDHAKSCVEMGLGMIDAIKQFDSERNEGESFDQT</sequence>
<dbReference type="Gene3D" id="3.30.70.1230">
    <property type="entry name" value="Nucleotide cyclase"/>
    <property type="match status" value="1"/>
</dbReference>
<proteinExistence type="predicted"/>
<evidence type="ECO:0000256" key="9">
    <source>
        <dbReference type="ARBA" id="ARBA00022989"/>
    </source>
</evidence>
<gene>
    <name evidence="15" type="ORF">TMSB3V08_LOCUS8324</name>
</gene>
<evidence type="ECO:0000256" key="8">
    <source>
        <dbReference type="ARBA" id="ARBA00022842"/>
    </source>
</evidence>
<feature type="transmembrane region" description="Helical" evidence="13">
    <location>
        <begin position="251"/>
        <end position="272"/>
    </location>
</feature>
<evidence type="ECO:0000256" key="4">
    <source>
        <dbReference type="ARBA" id="ARBA00022692"/>
    </source>
</evidence>
<evidence type="ECO:0000256" key="6">
    <source>
        <dbReference type="ARBA" id="ARBA00022741"/>
    </source>
</evidence>
<feature type="transmembrane region" description="Helical" evidence="13">
    <location>
        <begin position="129"/>
        <end position="150"/>
    </location>
</feature>
<dbReference type="EC" id="4.6.1.1" evidence="3"/>
<feature type="transmembrane region" description="Helical" evidence="13">
    <location>
        <begin position="162"/>
        <end position="181"/>
    </location>
</feature>
<evidence type="ECO:0000256" key="5">
    <source>
        <dbReference type="ARBA" id="ARBA00022723"/>
    </source>
</evidence>
<dbReference type="AlphaFoldDB" id="A0A7R9ECN2"/>
<keyword evidence="8" id="KW-0460">Magnesium</keyword>
<evidence type="ECO:0000256" key="3">
    <source>
        <dbReference type="ARBA" id="ARBA00012201"/>
    </source>
</evidence>
<dbReference type="PROSITE" id="PS50125">
    <property type="entry name" value="GUANYLATE_CYCLASE_2"/>
    <property type="match status" value="1"/>
</dbReference>
<dbReference type="Pfam" id="PF00211">
    <property type="entry name" value="Guanylate_cyc"/>
    <property type="match status" value="1"/>
</dbReference>
<evidence type="ECO:0000256" key="12">
    <source>
        <dbReference type="SAM" id="MobiDB-lite"/>
    </source>
</evidence>
<feature type="compositionally biased region" description="Low complexity" evidence="12">
    <location>
        <begin position="15"/>
        <end position="27"/>
    </location>
</feature>
<evidence type="ECO:0000256" key="1">
    <source>
        <dbReference type="ARBA" id="ARBA00001593"/>
    </source>
</evidence>
<keyword evidence="11" id="KW-0456">Lyase</keyword>
<feature type="domain" description="Guanylate cyclase" evidence="14">
    <location>
        <begin position="362"/>
        <end position="457"/>
    </location>
</feature>
<dbReference type="InterPro" id="IPR029787">
    <property type="entry name" value="Nucleotide_cyclase"/>
</dbReference>
<keyword evidence="4 13" id="KW-0812">Transmembrane</keyword>
<evidence type="ECO:0000256" key="13">
    <source>
        <dbReference type="SAM" id="Phobius"/>
    </source>
</evidence>
<feature type="transmembrane region" description="Helical" evidence="13">
    <location>
        <begin position="216"/>
        <end position="236"/>
    </location>
</feature>
<evidence type="ECO:0000256" key="10">
    <source>
        <dbReference type="ARBA" id="ARBA00023136"/>
    </source>
</evidence>
<dbReference type="GO" id="GO:0009190">
    <property type="term" value="P:cyclic nucleotide biosynthetic process"/>
    <property type="evidence" value="ECO:0007669"/>
    <property type="project" value="InterPro"/>
</dbReference>
<dbReference type="SMART" id="SM00044">
    <property type="entry name" value="CYCc"/>
    <property type="match status" value="1"/>
</dbReference>